<name>B6IPT1_RHOCS</name>
<dbReference type="EMBL" id="CP000613">
    <property type="protein sequence ID" value="ACI97467.1"/>
    <property type="molecule type" value="Genomic_DNA"/>
</dbReference>
<keyword evidence="2" id="KW-1185">Reference proteome</keyword>
<organism evidence="1 2">
    <name type="scientific">Rhodospirillum centenum (strain ATCC 51521 / SW)</name>
    <dbReference type="NCBI Taxonomy" id="414684"/>
    <lineage>
        <taxon>Bacteria</taxon>
        <taxon>Pseudomonadati</taxon>
        <taxon>Pseudomonadota</taxon>
        <taxon>Alphaproteobacteria</taxon>
        <taxon>Rhodospirillales</taxon>
        <taxon>Rhodospirillaceae</taxon>
        <taxon>Rhodospirillum</taxon>
    </lineage>
</organism>
<accession>B6IPT1</accession>
<dbReference type="RefSeq" id="WP_012565258.1">
    <property type="nucleotide sequence ID" value="NC_011420.2"/>
</dbReference>
<dbReference type="eggNOG" id="COG3415">
    <property type="taxonomic scope" value="Bacteria"/>
</dbReference>
<dbReference type="HOGENOM" id="CLU_203521_1_0_5"/>
<sequence>MPAALPIREDLSASELRTLARRESKGRVAARMSAIAHALDGVSLP</sequence>
<gene>
    <name evidence="1" type="ordered locus">RC1_0016</name>
</gene>
<dbReference type="Proteomes" id="UP000001591">
    <property type="component" value="Chromosome"/>
</dbReference>
<dbReference type="KEGG" id="rce:RC1_0016"/>
<protein>
    <submittedName>
        <fullName evidence="1">Uncharacterized protein</fullName>
    </submittedName>
</protein>
<reference evidence="1 2" key="1">
    <citation type="journal article" date="2010" name="BMC Genomics">
        <title>Metabolic flexibility revealed in the genome of the cyst-forming alpha-1 proteobacterium Rhodospirillum centenum.</title>
        <authorList>
            <person name="Lu Y.K."/>
            <person name="Marden J."/>
            <person name="Han M."/>
            <person name="Swingley W.D."/>
            <person name="Mastrian S.D."/>
            <person name="Chowdhury S.R."/>
            <person name="Hao J."/>
            <person name="Helmy T."/>
            <person name="Kim S."/>
            <person name="Kurdoglu A.A."/>
            <person name="Matthies H.J."/>
            <person name="Rollo D."/>
            <person name="Stothard P."/>
            <person name="Blankenship R.E."/>
            <person name="Bauer C.E."/>
            <person name="Touchman J.W."/>
        </authorList>
    </citation>
    <scope>NUCLEOTIDE SEQUENCE [LARGE SCALE GENOMIC DNA]</scope>
    <source>
        <strain evidence="2">ATCC 51521 / SW</strain>
    </source>
</reference>
<evidence type="ECO:0000313" key="1">
    <source>
        <dbReference type="EMBL" id="ACI97467.1"/>
    </source>
</evidence>
<proteinExistence type="predicted"/>
<dbReference type="AlphaFoldDB" id="B6IPT1"/>
<evidence type="ECO:0000313" key="2">
    <source>
        <dbReference type="Proteomes" id="UP000001591"/>
    </source>
</evidence>